<feature type="region of interest" description="Disordered" evidence="1">
    <location>
        <begin position="145"/>
        <end position="166"/>
    </location>
</feature>
<dbReference type="Gene3D" id="1.10.287.110">
    <property type="entry name" value="DnaJ domain"/>
    <property type="match status" value="1"/>
</dbReference>
<dbReference type="InterPro" id="IPR036869">
    <property type="entry name" value="J_dom_sf"/>
</dbReference>
<dbReference type="SUPFAM" id="SSF46565">
    <property type="entry name" value="Chaperone J-domain"/>
    <property type="match status" value="1"/>
</dbReference>
<dbReference type="GO" id="GO:0030544">
    <property type="term" value="F:Hsp70 protein binding"/>
    <property type="evidence" value="ECO:0007669"/>
    <property type="project" value="InterPro"/>
</dbReference>
<protein>
    <recommendedName>
        <fullName evidence="2">J domain-containing protein</fullName>
    </recommendedName>
</protein>
<dbReference type="Pfam" id="PF00226">
    <property type="entry name" value="DnaJ"/>
    <property type="match status" value="1"/>
</dbReference>
<evidence type="ECO:0000259" key="2">
    <source>
        <dbReference type="PROSITE" id="PS50076"/>
    </source>
</evidence>
<dbReference type="GO" id="GO:0051082">
    <property type="term" value="F:unfolded protein binding"/>
    <property type="evidence" value="ECO:0007669"/>
    <property type="project" value="InterPro"/>
</dbReference>
<dbReference type="InterPro" id="IPR043183">
    <property type="entry name" value="DNJB2/6-like"/>
</dbReference>
<organism evidence="3 4">
    <name type="scientific">Stentor coeruleus</name>
    <dbReference type="NCBI Taxonomy" id="5963"/>
    <lineage>
        <taxon>Eukaryota</taxon>
        <taxon>Sar</taxon>
        <taxon>Alveolata</taxon>
        <taxon>Ciliophora</taxon>
        <taxon>Postciliodesmatophora</taxon>
        <taxon>Heterotrichea</taxon>
        <taxon>Heterotrichida</taxon>
        <taxon>Stentoridae</taxon>
        <taxon>Stentor</taxon>
    </lineage>
</organism>
<dbReference type="OrthoDB" id="10250354at2759"/>
<name>A0A1R2C6N6_9CILI</name>
<sequence>MSRKDYYEVLGVPKEASEDQIKKAYRRQALKWHPDKNPNNRQEAEDKFKEIGEAYSVLSDANKRTAYDKYGFEGFEGRPQPKTSRYRKKTYQNFFEDDDDDDFFADFNFNHFDFSDAERLFREFFNGRDPFADFMDDEDLFPNFGFNHRSKPKPEPTKSQSKPQNSFNNFFNTNFTNFGNFNNDPFFTKNSNLSSTGKNYRSYKRSSTIGSTSGTSKTTQTITETSNGKTITRTITQIKHPDGHIERHEETNEFPLEDHKKLKNK</sequence>
<evidence type="ECO:0000313" key="4">
    <source>
        <dbReference type="Proteomes" id="UP000187209"/>
    </source>
</evidence>
<comment type="caution">
    <text evidence="3">The sequence shown here is derived from an EMBL/GenBank/DDBJ whole genome shotgun (WGS) entry which is preliminary data.</text>
</comment>
<evidence type="ECO:0000313" key="3">
    <source>
        <dbReference type="EMBL" id="OMJ84678.1"/>
    </source>
</evidence>
<dbReference type="PROSITE" id="PS50076">
    <property type="entry name" value="DNAJ_2"/>
    <property type="match status" value="1"/>
</dbReference>
<keyword evidence="4" id="KW-1185">Reference proteome</keyword>
<feature type="compositionally biased region" description="Low complexity" evidence="1">
    <location>
        <begin position="206"/>
        <end position="220"/>
    </location>
</feature>
<dbReference type="CDD" id="cd06257">
    <property type="entry name" value="DnaJ"/>
    <property type="match status" value="1"/>
</dbReference>
<dbReference type="AlphaFoldDB" id="A0A1R2C6N6"/>
<dbReference type="PANTHER" id="PTHR45168:SF3">
    <property type="entry name" value="DNAJ HEAT SHOCK PROTEIN FAMILY (HSP40) MEMBER B2"/>
    <property type="match status" value="1"/>
</dbReference>
<dbReference type="PRINTS" id="PR00625">
    <property type="entry name" value="JDOMAIN"/>
</dbReference>
<dbReference type="Proteomes" id="UP000187209">
    <property type="component" value="Unassembled WGS sequence"/>
</dbReference>
<dbReference type="PROSITE" id="PS00636">
    <property type="entry name" value="DNAJ_1"/>
    <property type="match status" value="1"/>
</dbReference>
<feature type="region of interest" description="Disordered" evidence="1">
    <location>
        <begin position="198"/>
        <end position="220"/>
    </location>
</feature>
<dbReference type="PANTHER" id="PTHR45168">
    <property type="entry name" value="DNAJ HOMOLOG SUBFAMILY B MEMBER 2"/>
    <property type="match status" value="1"/>
</dbReference>
<accession>A0A1R2C6N6</accession>
<evidence type="ECO:0000256" key="1">
    <source>
        <dbReference type="SAM" id="MobiDB-lite"/>
    </source>
</evidence>
<feature type="compositionally biased region" description="Polar residues" evidence="1">
    <location>
        <begin position="157"/>
        <end position="166"/>
    </location>
</feature>
<dbReference type="EMBL" id="MPUH01000261">
    <property type="protein sequence ID" value="OMJ84678.1"/>
    <property type="molecule type" value="Genomic_DNA"/>
</dbReference>
<proteinExistence type="predicted"/>
<feature type="domain" description="J" evidence="2">
    <location>
        <begin position="5"/>
        <end position="71"/>
    </location>
</feature>
<dbReference type="InterPro" id="IPR018253">
    <property type="entry name" value="DnaJ_domain_CS"/>
</dbReference>
<gene>
    <name evidence="3" type="ORF">SteCoe_14134</name>
</gene>
<dbReference type="SMART" id="SM00271">
    <property type="entry name" value="DnaJ"/>
    <property type="match status" value="1"/>
</dbReference>
<dbReference type="InterPro" id="IPR001623">
    <property type="entry name" value="DnaJ_domain"/>
</dbReference>
<feature type="region of interest" description="Disordered" evidence="1">
    <location>
        <begin position="242"/>
        <end position="265"/>
    </location>
</feature>
<reference evidence="3 4" key="1">
    <citation type="submission" date="2016-11" db="EMBL/GenBank/DDBJ databases">
        <title>The macronuclear genome of Stentor coeruleus: a giant cell with tiny introns.</title>
        <authorList>
            <person name="Slabodnick M."/>
            <person name="Ruby J.G."/>
            <person name="Reiff S.B."/>
            <person name="Swart E.C."/>
            <person name="Gosai S."/>
            <person name="Prabakaran S."/>
            <person name="Witkowska E."/>
            <person name="Larue G.E."/>
            <person name="Fisher S."/>
            <person name="Freeman R.M."/>
            <person name="Gunawardena J."/>
            <person name="Chu W."/>
            <person name="Stover N.A."/>
            <person name="Gregory B.D."/>
            <person name="Nowacki M."/>
            <person name="Derisi J."/>
            <person name="Roy S.W."/>
            <person name="Marshall W.F."/>
            <person name="Sood P."/>
        </authorList>
    </citation>
    <scope>NUCLEOTIDE SEQUENCE [LARGE SCALE GENOMIC DNA]</scope>
    <source>
        <strain evidence="3">WM001</strain>
    </source>
</reference>